<accession>A0A0F6YHG8</accession>
<dbReference type="OrthoDB" id="5497530at2"/>
<dbReference type="InterPro" id="IPR015943">
    <property type="entry name" value="WD40/YVTN_repeat-like_dom_sf"/>
</dbReference>
<dbReference type="Gene3D" id="2.130.10.10">
    <property type="entry name" value="YVTN repeat-like/Quinoprotein amine dehydrogenase"/>
    <property type="match status" value="1"/>
</dbReference>
<dbReference type="CDD" id="cd15482">
    <property type="entry name" value="Sialidase_non-viral"/>
    <property type="match status" value="1"/>
</dbReference>
<feature type="signal peptide" evidence="1">
    <location>
        <begin position="1"/>
        <end position="22"/>
    </location>
</feature>
<dbReference type="AlphaFoldDB" id="A0A0F6YHG8"/>
<dbReference type="Proteomes" id="UP000034883">
    <property type="component" value="Chromosome"/>
</dbReference>
<evidence type="ECO:0000256" key="1">
    <source>
        <dbReference type="SAM" id="SignalP"/>
    </source>
</evidence>
<gene>
    <name evidence="2" type="ORF">DB32_001152</name>
</gene>
<dbReference type="EMBL" id="CP011125">
    <property type="protein sequence ID" value="AKF04003.1"/>
    <property type="molecule type" value="Genomic_DNA"/>
</dbReference>
<name>A0A0F6YHG8_9BACT</name>
<evidence type="ECO:0000313" key="2">
    <source>
        <dbReference type="EMBL" id="AKF04003.1"/>
    </source>
</evidence>
<protein>
    <submittedName>
        <fullName evidence="2">BNR/Asp-box repeat domain protein</fullName>
    </submittedName>
</protein>
<proteinExistence type="predicted"/>
<feature type="chain" id="PRO_5002512280" evidence="1">
    <location>
        <begin position="23"/>
        <end position="424"/>
    </location>
</feature>
<dbReference type="SUPFAM" id="SSF110296">
    <property type="entry name" value="Oligoxyloglucan reducing end-specific cellobiohydrolase"/>
    <property type="match status" value="1"/>
</dbReference>
<organism evidence="2 3">
    <name type="scientific">Sandaracinus amylolyticus</name>
    <dbReference type="NCBI Taxonomy" id="927083"/>
    <lineage>
        <taxon>Bacteria</taxon>
        <taxon>Pseudomonadati</taxon>
        <taxon>Myxococcota</taxon>
        <taxon>Polyangia</taxon>
        <taxon>Polyangiales</taxon>
        <taxon>Sandaracinaceae</taxon>
        <taxon>Sandaracinus</taxon>
    </lineage>
</organism>
<dbReference type="KEGG" id="samy:DB32_001152"/>
<evidence type="ECO:0000313" key="3">
    <source>
        <dbReference type="Proteomes" id="UP000034883"/>
    </source>
</evidence>
<keyword evidence="1" id="KW-0732">Signal</keyword>
<keyword evidence="3" id="KW-1185">Reference proteome</keyword>
<reference evidence="2 3" key="1">
    <citation type="submission" date="2015-03" db="EMBL/GenBank/DDBJ databases">
        <title>Genome assembly of Sandaracinus amylolyticus DSM 53668.</title>
        <authorList>
            <person name="Sharma G."/>
            <person name="Subramanian S."/>
        </authorList>
    </citation>
    <scope>NUCLEOTIDE SEQUENCE [LARGE SCALE GENOMIC DNA]</scope>
    <source>
        <strain evidence="2 3">DSM 53668</strain>
    </source>
</reference>
<sequence length="424" mass="44301">MIARHVAPAVALCALAASSAHAHGGRLQTQHVIVEDGRVTSIATFGLLARDAPDAPFRWTCQESIPDAVAGIATPGVVIGERVLLAGNFGIVRGERRGCAWSRDDATRDRFVPDVVRAPDGAVLAVTGDGGRENHVMRSDDGGLSFAPVGAPLPEGLLADRLRVAGSRIYVVGTTREAGSIALRGAIARSDDAGATWRELDLGALEDDERVVRGLEIEPGDPDVLFVVVQGAEHDRLVRTTDGGETWAEIVTLAALPGPIERPFALAHGLGGDVFFGNTGTGLSVLRASGAIDPVDEGVSVACLARDGASMWMCGDGLLDGFALARFALDAPYAREPALRFDEIERRACESEVDCLCDAWWSDFRIEAELDGGITSCDAGAAPPPRGGGCACSVPASARGSWPLALGGMVNIALLALRRAKRAC</sequence>
<dbReference type="RefSeq" id="WP_053231402.1">
    <property type="nucleotide sequence ID" value="NZ_CP011125.1"/>
</dbReference>
<dbReference type="STRING" id="927083.DB32_001152"/>